<dbReference type="Proteomes" id="UP000239724">
    <property type="component" value="Unassembled WGS sequence"/>
</dbReference>
<protein>
    <submittedName>
        <fullName evidence="1">Type IV secretion protein DotH</fullName>
    </submittedName>
</protein>
<name>A0A2S6NHT0_RHOGL</name>
<dbReference type="InterPro" id="IPR022073">
    <property type="entry name" value="T4BSS_DotH_IcmK"/>
</dbReference>
<comment type="caution">
    <text evidence="1">The sequence shown here is derived from an EMBL/GenBank/DDBJ whole genome shotgun (WGS) entry which is preliminary data.</text>
</comment>
<evidence type="ECO:0000313" key="2">
    <source>
        <dbReference type="Proteomes" id="UP000239724"/>
    </source>
</evidence>
<evidence type="ECO:0000313" key="1">
    <source>
        <dbReference type="EMBL" id="PPQ34186.1"/>
    </source>
</evidence>
<gene>
    <name evidence="1" type="ORF">CCS01_12165</name>
</gene>
<reference evidence="1 2" key="1">
    <citation type="journal article" date="2018" name="Arch. Microbiol.">
        <title>New insights into the metabolic potential of the phototrophic purple bacterium Rhodopila globiformis DSM 161(T) from its draft genome sequence and evidence for a vanadium-dependent nitrogenase.</title>
        <authorList>
            <person name="Imhoff J.F."/>
            <person name="Rahn T."/>
            <person name="Kunzel S."/>
            <person name="Neulinger S.C."/>
        </authorList>
    </citation>
    <scope>NUCLEOTIDE SEQUENCE [LARGE SCALE GENOMIC DNA]</scope>
    <source>
        <strain evidence="1 2">DSM 161</strain>
    </source>
</reference>
<dbReference type="OrthoDB" id="8682498at2"/>
<dbReference type="Pfam" id="PF12293">
    <property type="entry name" value="T4BSS_DotH_IcmK"/>
    <property type="match status" value="1"/>
</dbReference>
<organism evidence="1 2">
    <name type="scientific">Rhodopila globiformis</name>
    <name type="common">Rhodopseudomonas globiformis</name>
    <dbReference type="NCBI Taxonomy" id="1071"/>
    <lineage>
        <taxon>Bacteria</taxon>
        <taxon>Pseudomonadati</taxon>
        <taxon>Pseudomonadota</taxon>
        <taxon>Alphaproteobacteria</taxon>
        <taxon>Acetobacterales</taxon>
        <taxon>Acetobacteraceae</taxon>
        <taxon>Rhodopila</taxon>
    </lineage>
</organism>
<keyword evidence="2" id="KW-1185">Reference proteome</keyword>
<dbReference type="AlphaFoldDB" id="A0A2S6NHT0"/>
<sequence length="331" mass="34184">MRRLLEKTGEARLGILIAALGLVGTAVPALAQAPTVPPGAGTAQNGANDNPAAQKAVQDAIPLTPEMIEALARRFRANQQTQEQAVTEMAVPDNRQINTSFAPGGATSIIQTIKGYPTAVSFFDSTGQPWPVQWDTNSNPAAIAGGANCNVQTNGNAGGPAAMAVGFFVCAPTKGSNVLEITPVSLAPRGGLVVSLEGAPKPLTFLLVTGGGRYDANLSVHVADRGPHAKVEILTRPDAPDTGAPFLTGMLQGVPPADATPLAVEGVSPDGIRAWRLGRNVYLRTRYTLLSPEWTASEAEGGTTVYAVPSTPVVLLSVNGRTVSALLKDPS</sequence>
<proteinExistence type="predicted"/>
<dbReference type="EMBL" id="NHRY01000128">
    <property type="protein sequence ID" value="PPQ34186.1"/>
    <property type="molecule type" value="Genomic_DNA"/>
</dbReference>
<accession>A0A2S6NHT0</accession>